<evidence type="ECO:0000313" key="2">
    <source>
        <dbReference type="Proteomes" id="UP001403385"/>
    </source>
</evidence>
<keyword evidence="2" id="KW-1185">Reference proteome</keyword>
<protein>
    <submittedName>
        <fullName evidence="1">DUF3822 family protein</fullName>
    </submittedName>
</protein>
<dbReference type="EMBL" id="JBDKWZ010000004">
    <property type="protein sequence ID" value="MEN7548148.1"/>
    <property type="molecule type" value="Genomic_DNA"/>
</dbReference>
<gene>
    <name evidence="1" type="ORF">AAG747_09515</name>
</gene>
<proteinExistence type="predicted"/>
<dbReference type="RefSeq" id="WP_346820930.1">
    <property type="nucleotide sequence ID" value="NZ_JBDKWZ010000004.1"/>
</dbReference>
<reference evidence="1 2" key="1">
    <citation type="submission" date="2024-04" db="EMBL/GenBank/DDBJ databases">
        <title>Novel genus in family Flammeovirgaceae.</title>
        <authorList>
            <person name="Nguyen T.H."/>
            <person name="Vuong T.Q."/>
            <person name="Le H."/>
            <person name="Kim S.-G."/>
        </authorList>
    </citation>
    <scope>NUCLEOTIDE SEQUENCE [LARGE SCALE GENOMIC DNA]</scope>
    <source>
        <strain evidence="1 2">JCM 23209</strain>
    </source>
</reference>
<evidence type="ECO:0000313" key="1">
    <source>
        <dbReference type="EMBL" id="MEN7548148.1"/>
    </source>
</evidence>
<dbReference type="Pfam" id="PF12864">
    <property type="entry name" value="DUF3822"/>
    <property type="match status" value="1"/>
</dbReference>
<organism evidence="1 2">
    <name type="scientific">Rapidithrix thailandica</name>
    <dbReference type="NCBI Taxonomy" id="413964"/>
    <lineage>
        <taxon>Bacteria</taxon>
        <taxon>Pseudomonadati</taxon>
        <taxon>Bacteroidota</taxon>
        <taxon>Cytophagia</taxon>
        <taxon>Cytophagales</taxon>
        <taxon>Flammeovirgaceae</taxon>
        <taxon>Rapidithrix</taxon>
    </lineage>
</organism>
<dbReference type="CDD" id="cd24013">
    <property type="entry name" value="ASKHA_ATPase_BT3980-like"/>
    <property type="match status" value="1"/>
</dbReference>
<dbReference type="Gene3D" id="3.30.420.260">
    <property type="match status" value="1"/>
</dbReference>
<accession>A0AAW9S9Y2</accession>
<sequence>MEDILIESARYKLKDKSFDPELLSSYHLTIKVHPSYVSIAVFNLEDHLCLSLESYLYEKAENATSLIVRLHNIWNRHEYLNAAFWNKISLLIVNDHFTLVPAQLAQLAPEAYLKLNTPVNLSEQSVFQKEIDTLQLQCDFVVEKELVTWFEERYPNKTLEITHVNAAFLQGLVEISQEAAAEEIFILLNKELVSIANFKEGKLHYFNSFRHQMEDDIIYYLSLVADELQLSTQSAKIVLWGDVEENEETFSLLQRFFKNVGFGGRPTSLKFGYIFDEVPDHFEYDIFSVFLA</sequence>
<dbReference type="AlphaFoldDB" id="A0AAW9S9Y2"/>
<dbReference type="Proteomes" id="UP001403385">
    <property type="component" value="Unassembled WGS sequence"/>
</dbReference>
<dbReference type="Gene3D" id="3.30.420.250">
    <property type="match status" value="1"/>
</dbReference>
<dbReference type="InterPro" id="IPR024213">
    <property type="entry name" value="DUF3822"/>
</dbReference>
<name>A0AAW9S9Y2_9BACT</name>
<comment type="caution">
    <text evidence="1">The sequence shown here is derived from an EMBL/GenBank/DDBJ whole genome shotgun (WGS) entry which is preliminary data.</text>
</comment>